<gene>
    <name evidence="1" type="ORF">BWK73_23655</name>
</gene>
<evidence type="ECO:0000313" key="2">
    <source>
        <dbReference type="Proteomes" id="UP000192491"/>
    </source>
</evidence>
<dbReference type="AlphaFoldDB" id="A0A1Y1QMV1"/>
<sequence length="175" mass="19019">MNTISHILLSMLLVLVTYLVVQNQQLRTELEAISTTQHRVVEVLAETLTPLATKIDAINTVTSKIGKEADDATNQQLATLQKRLDLYKLVGTLNQANQLRAEGKGAEAAEKLTSTKKPIWQAGETFAAHKAKLQGLMGTLDKLSAAWKSGDTSTAPDAVRKTLEAVLGELNNEQK</sequence>
<name>A0A1Y1QMV1_9GAMM</name>
<proteinExistence type="predicted"/>
<reference evidence="1 2" key="1">
    <citation type="submission" date="2017-01" db="EMBL/GenBank/DDBJ databases">
        <title>Novel large sulfur bacteria in the metagenomes of groundwater-fed chemosynthetic microbial mats in the Lake Huron basin.</title>
        <authorList>
            <person name="Sharrar A.M."/>
            <person name="Flood B.E."/>
            <person name="Bailey J.V."/>
            <person name="Jones D.S."/>
            <person name="Biddanda B."/>
            <person name="Ruberg S.A."/>
            <person name="Marcus D.N."/>
            <person name="Dick G.J."/>
        </authorList>
    </citation>
    <scope>NUCLEOTIDE SEQUENCE [LARGE SCALE GENOMIC DNA]</scope>
    <source>
        <strain evidence="1">A8</strain>
    </source>
</reference>
<accession>A0A1Y1QMV1</accession>
<dbReference type="EMBL" id="MTEJ01000153">
    <property type="protein sequence ID" value="OQX09118.1"/>
    <property type="molecule type" value="Genomic_DNA"/>
</dbReference>
<comment type="caution">
    <text evidence="1">The sequence shown here is derived from an EMBL/GenBank/DDBJ whole genome shotgun (WGS) entry which is preliminary data.</text>
</comment>
<organism evidence="1 2">
    <name type="scientific">Thiothrix lacustris</name>
    <dbReference type="NCBI Taxonomy" id="525917"/>
    <lineage>
        <taxon>Bacteria</taxon>
        <taxon>Pseudomonadati</taxon>
        <taxon>Pseudomonadota</taxon>
        <taxon>Gammaproteobacteria</taxon>
        <taxon>Thiotrichales</taxon>
        <taxon>Thiotrichaceae</taxon>
        <taxon>Thiothrix</taxon>
    </lineage>
</organism>
<protein>
    <submittedName>
        <fullName evidence="1">Uncharacterized protein</fullName>
    </submittedName>
</protein>
<dbReference type="Proteomes" id="UP000192491">
    <property type="component" value="Unassembled WGS sequence"/>
</dbReference>
<evidence type="ECO:0000313" key="1">
    <source>
        <dbReference type="EMBL" id="OQX09118.1"/>
    </source>
</evidence>